<dbReference type="EMBL" id="JAACJM010000058">
    <property type="protein sequence ID" value="KAF5354603.1"/>
    <property type="molecule type" value="Genomic_DNA"/>
</dbReference>
<dbReference type="OrthoDB" id="40579at2759"/>
<evidence type="ECO:0000313" key="3">
    <source>
        <dbReference type="Proteomes" id="UP000559256"/>
    </source>
</evidence>
<dbReference type="Proteomes" id="UP000559256">
    <property type="component" value="Unassembled WGS sequence"/>
</dbReference>
<protein>
    <submittedName>
        <fullName evidence="2">Uncharacterized protein</fullName>
    </submittedName>
</protein>
<accession>A0A8H5D7E4</accession>
<dbReference type="AlphaFoldDB" id="A0A8H5D7E4"/>
<dbReference type="InterPro" id="IPR051806">
    <property type="entry name" value="HAD-like_SPP"/>
</dbReference>
<dbReference type="SUPFAM" id="SSF56784">
    <property type="entry name" value="HAD-like"/>
    <property type="match status" value="1"/>
</dbReference>
<dbReference type="InterPro" id="IPR036412">
    <property type="entry name" value="HAD-like_sf"/>
</dbReference>
<evidence type="ECO:0000313" key="2">
    <source>
        <dbReference type="EMBL" id="KAF5354603.1"/>
    </source>
</evidence>
<gene>
    <name evidence="2" type="ORF">D9758_011182</name>
</gene>
<comment type="caution">
    <text evidence="2">The sequence shown here is derived from an EMBL/GenBank/DDBJ whole genome shotgun (WGS) entry which is preliminary data.</text>
</comment>
<dbReference type="InterPro" id="IPR023214">
    <property type="entry name" value="HAD_sf"/>
</dbReference>
<evidence type="ECO:0000256" key="1">
    <source>
        <dbReference type="SAM" id="MobiDB-lite"/>
    </source>
</evidence>
<organism evidence="2 3">
    <name type="scientific">Tetrapyrgos nigripes</name>
    <dbReference type="NCBI Taxonomy" id="182062"/>
    <lineage>
        <taxon>Eukaryota</taxon>
        <taxon>Fungi</taxon>
        <taxon>Dikarya</taxon>
        <taxon>Basidiomycota</taxon>
        <taxon>Agaricomycotina</taxon>
        <taxon>Agaricomycetes</taxon>
        <taxon>Agaricomycetidae</taxon>
        <taxon>Agaricales</taxon>
        <taxon>Marasmiineae</taxon>
        <taxon>Marasmiaceae</taxon>
        <taxon>Tetrapyrgos</taxon>
    </lineage>
</organism>
<keyword evidence="3" id="KW-1185">Reference proteome</keyword>
<reference evidence="2 3" key="1">
    <citation type="journal article" date="2020" name="ISME J.">
        <title>Uncovering the hidden diversity of litter-decomposition mechanisms in mushroom-forming fungi.</title>
        <authorList>
            <person name="Floudas D."/>
            <person name="Bentzer J."/>
            <person name="Ahren D."/>
            <person name="Johansson T."/>
            <person name="Persson P."/>
            <person name="Tunlid A."/>
        </authorList>
    </citation>
    <scope>NUCLEOTIDE SEQUENCE [LARGE SCALE GENOMIC DNA]</scope>
    <source>
        <strain evidence="2 3">CBS 291.85</strain>
    </source>
</reference>
<dbReference type="PANTHER" id="PTHR43481">
    <property type="entry name" value="FRUCTOSE-1-PHOSPHATE PHOSPHATASE"/>
    <property type="match status" value="1"/>
</dbReference>
<name>A0A8H5D7E4_9AGAR</name>
<dbReference type="GO" id="GO:0050308">
    <property type="term" value="F:sugar-phosphatase activity"/>
    <property type="evidence" value="ECO:0007669"/>
    <property type="project" value="TreeGrafter"/>
</dbReference>
<sequence length="249" mass="26693">MARSGYVVTHTHAEAVIFKDDVLANYIVPVNADANHRRRRSTTKTKTPTTTPSLTPDHSPLRSRRSSLSFISSVTSSSSRRSSCSDSLATKLRKRLLKVAHKEQDDCSPVEDLHVEADRCIEMLPGAQGLLEVVHVDDHRFSARSAMMYSGSSDAANECISSAGITLPRVTVTPEDLDKSSKPSAVTDGPLVDPAVEAMLAAIKSILVAADRMNRIPSELVVFEDSPSGIRAAQATGAQVIAVCTGSHT</sequence>
<proteinExistence type="predicted"/>
<feature type="region of interest" description="Disordered" evidence="1">
    <location>
        <begin position="34"/>
        <end position="66"/>
    </location>
</feature>
<feature type="compositionally biased region" description="Low complexity" evidence="1">
    <location>
        <begin position="44"/>
        <end position="53"/>
    </location>
</feature>
<dbReference type="Gene3D" id="3.40.50.1000">
    <property type="entry name" value="HAD superfamily/HAD-like"/>
    <property type="match status" value="1"/>
</dbReference>
<dbReference type="PANTHER" id="PTHR43481:SF4">
    <property type="entry name" value="GLYCEROL-1-PHOSPHATE PHOSPHOHYDROLASE 1-RELATED"/>
    <property type="match status" value="1"/>
</dbReference>